<reference evidence="6 9" key="2">
    <citation type="submission" date="2018-11" db="EMBL/GenBank/DDBJ databases">
        <title>Complete genome sequence of Leptospira kmetyi isolate LS 001/16 from soil sample associated with a leptospirosis patient in Kelantan.</title>
        <authorList>
            <person name="Muhammad Yusoff F."/>
            <person name="Muhammad Yusoff S."/>
            <person name="Ahmad M.N."/>
            <person name="Yusof N.Y."/>
            <person name="Aziah I."/>
        </authorList>
    </citation>
    <scope>NUCLEOTIDE SEQUENCE [LARGE SCALE GENOMIC DNA]</scope>
    <source>
        <strain evidence="6 9">LS 001/16</strain>
    </source>
</reference>
<dbReference type="AlphaFoldDB" id="A0A5F1XL07"/>
<reference evidence="7 8" key="1">
    <citation type="submission" date="2017-07" db="EMBL/GenBank/DDBJ databases">
        <title>Leptospira spp. isolated from tropical soils.</title>
        <authorList>
            <person name="Thibeaux R."/>
            <person name="Iraola G."/>
            <person name="Ferres I."/>
            <person name="Bierque E."/>
            <person name="Girault D."/>
            <person name="Soupe-Gilbert M.-E."/>
            <person name="Picardeau M."/>
            <person name="Goarant C."/>
        </authorList>
    </citation>
    <scope>NUCLEOTIDE SEQUENCE [LARGE SCALE GENOMIC DNA]</scope>
    <source>
        <strain evidence="7 8">JW2-C-B1</strain>
    </source>
</reference>
<evidence type="ECO:0000256" key="3">
    <source>
        <dbReference type="ARBA" id="ARBA00023163"/>
    </source>
</evidence>
<dbReference type="RefSeq" id="WP_020986780.1">
    <property type="nucleotide sequence ID" value="NZ_CP033614.1"/>
</dbReference>
<dbReference type="Proteomes" id="UP000276407">
    <property type="component" value="Chromosome 1"/>
</dbReference>
<dbReference type="PRINTS" id="PR00032">
    <property type="entry name" value="HTHARAC"/>
</dbReference>
<evidence type="ECO:0000259" key="5">
    <source>
        <dbReference type="PROSITE" id="PS01124"/>
    </source>
</evidence>
<feature type="transmembrane region" description="Helical" evidence="4">
    <location>
        <begin position="12"/>
        <end position="32"/>
    </location>
</feature>
<evidence type="ECO:0000313" key="8">
    <source>
        <dbReference type="Proteomes" id="UP000231919"/>
    </source>
</evidence>
<dbReference type="PANTHER" id="PTHR43280">
    <property type="entry name" value="ARAC-FAMILY TRANSCRIPTIONAL REGULATOR"/>
    <property type="match status" value="1"/>
</dbReference>
<evidence type="ECO:0000256" key="2">
    <source>
        <dbReference type="ARBA" id="ARBA00023125"/>
    </source>
</evidence>
<keyword evidence="4" id="KW-1133">Transmembrane helix</keyword>
<gene>
    <name evidence="7" type="ORF">CH378_01400</name>
    <name evidence="6" type="ORF">EFP84_03180</name>
</gene>
<dbReference type="InterPro" id="IPR018062">
    <property type="entry name" value="HTH_AraC-typ_CS"/>
</dbReference>
<keyword evidence="2" id="KW-0238">DNA-binding</keyword>
<name>A0A5F1XL07_9LEPT</name>
<feature type="transmembrane region" description="Helical" evidence="4">
    <location>
        <begin position="105"/>
        <end position="128"/>
    </location>
</feature>
<dbReference type="InterPro" id="IPR009057">
    <property type="entry name" value="Homeodomain-like_sf"/>
</dbReference>
<evidence type="ECO:0000256" key="1">
    <source>
        <dbReference type="ARBA" id="ARBA00023015"/>
    </source>
</evidence>
<keyword evidence="4" id="KW-0472">Membrane</keyword>
<dbReference type="PROSITE" id="PS01124">
    <property type="entry name" value="HTH_ARAC_FAMILY_2"/>
    <property type="match status" value="1"/>
</dbReference>
<accession>A0A5F1XL07</accession>
<feature type="domain" description="HTH araC/xylS-type" evidence="5">
    <location>
        <begin position="268"/>
        <end position="370"/>
    </location>
</feature>
<dbReference type="Pfam" id="PF12833">
    <property type="entry name" value="HTH_18"/>
    <property type="match status" value="1"/>
</dbReference>
<evidence type="ECO:0000313" key="7">
    <source>
        <dbReference type="EMBL" id="PJZ31484.1"/>
    </source>
</evidence>
<evidence type="ECO:0000256" key="4">
    <source>
        <dbReference type="SAM" id="Phobius"/>
    </source>
</evidence>
<dbReference type="Proteomes" id="UP000231919">
    <property type="component" value="Unassembled WGS sequence"/>
</dbReference>
<dbReference type="EMBL" id="CP033614">
    <property type="protein sequence ID" value="AYV54613.1"/>
    <property type="molecule type" value="Genomic_DNA"/>
</dbReference>
<evidence type="ECO:0000313" key="6">
    <source>
        <dbReference type="EMBL" id="AYV54613.1"/>
    </source>
</evidence>
<dbReference type="InterPro" id="IPR020449">
    <property type="entry name" value="Tscrpt_reg_AraC-type_HTH"/>
</dbReference>
<protein>
    <submittedName>
        <fullName evidence="6">AraC family transcriptional regulator</fullName>
    </submittedName>
</protein>
<feature type="transmembrane region" description="Helical" evidence="4">
    <location>
        <begin position="187"/>
        <end position="207"/>
    </location>
</feature>
<dbReference type="GO" id="GO:0043565">
    <property type="term" value="F:sequence-specific DNA binding"/>
    <property type="evidence" value="ECO:0007669"/>
    <property type="project" value="InterPro"/>
</dbReference>
<feature type="transmembrane region" description="Helical" evidence="4">
    <location>
        <begin position="44"/>
        <end position="64"/>
    </location>
</feature>
<dbReference type="PANTHER" id="PTHR43280:SF29">
    <property type="entry name" value="ARAC-FAMILY TRANSCRIPTIONAL REGULATOR"/>
    <property type="match status" value="1"/>
</dbReference>
<sequence length="393" mass="44672">MFAFSLGNLEIHSIVSGFVGFTSALSLLFILGEIPLALKNRRNTILLILFVAVFIFQIHAYLLVSKNIRFFPHLYAIHLPLAVLFGPLLRSYISNLWEEESKIPLFRLWDLIPLVVILVIMFPFYLSSEENKLECLRQSAAGNFSTDLRIGIAVMSLTLLGYLIDIILNLVHRIRWIVIYTRPEIRLILFILAVAVSSSLLGLSTSIQQTGVVRLEISSVLIGVLLCGIYIIRQSHPEIFSAVQKIVEEERKYKTTQLKSVDLESLEKNLNSLMKEKKMYKEENLGLARLAEELGISSHQLSEYLNLHVKRSFFQLVNGYRISEAKHLLLHSPKDTVLSIAYEVGFQSKSSFNEAFRKEVGLSPTEFRKKGESKDLIDKSGRFFSTVSTKSDD</sequence>
<proteinExistence type="predicted"/>
<dbReference type="SMART" id="SM00342">
    <property type="entry name" value="HTH_ARAC"/>
    <property type="match status" value="1"/>
</dbReference>
<dbReference type="GO" id="GO:0003700">
    <property type="term" value="F:DNA-binding transcription factor activity"/>
    <property type="evidence" value="ECO:0007669"/>
    <property type="project" value="InterPro"/>
</dbReference>
<dbReference type="EMBL" id="NPDP01000002">
    <property type="protein sequence ID" value="PJZ31484.1"/>
    <property type="molecule type" value="Genomic_DNA"/>
</dbReference>
<organism evidence="6 9">
    <name type="scientific">Leptospira kmetyi</name>
    <dbReference type="NCBI Taxonomy" id="408139"/>
    <lineage>
        <taxon>Bacteria</taxon>
        <taxon>Pseudomonadati</taxon>
        <taxon>Spirochaetota</taxon>
        <taxon>Spirochaetia</taxon>
        <taxon>Leptospirales</taxon>
        <taxon>Leptospiraceae</taxon>
        <taxon>Leptospira</taxon>
    </lineage>
</organism>
<dbReference type="InterPro" id="IPR018060">
    <property type="entry name" value="HTH_AraC"/>
</dbReference>
<keyword evidence="8" id="KW-1185">Reference proteome</keyword>
<keyword evidence="1" id="KW-0805">Transcription regulation</keyword>
<feature type="transmembrane region" description="Helical" evidence="4">
    <location>
        <begin position="148"/>
        <end position="171"/>
    </location>
</feature>
<dbReference type="PROSITE" id="PS00041">
    <property type="entry name" value="HTH_ARAC_FAMILY_1"/>
    <property type="match status" value="1"/>
</dbReference>
<keyword evidence="4" id="KW-0812">Transmembrane</keyword>
<feature type="transmembrane region" description="Helical" evidence="4">
    <location>
        <begin position="70"/>
        <end position="93"/>
    </location>
</feature>
<dbReference type="Gene3D" id="1.10.10.60">
    <property type="entry name" value="Homeodomain-like"/>
    <property type="match status" value="1"/>
</dbReference>
<evidence type="ECO:0000313" key="9">
    <source>
        <dbReference type="Proteomes" id="UP000276407"/>
    </source>
</evidence>
<feature type="transmembrane region" description="Helical" evidence="4">
    <location>
        <begin position="213"/>
        <end position="232"/>
    </location>
</feature>
<dbReference type="KEGG" id="lkm:EFP84_03180"/>
<dbReference type="SUPFAM" id="SSF46689">
    <property type="entry name" value="Homeodomain-like"/>
    <property type="match status" value="1"/>
</dbReference>
<keyword evidence="3" id="KW-0804">Transcription</keyword>